<evidence type="ECO:0000256" key="1">
    <source>
        <dbReference type="SAM" id="SignalP"/>
    </source>
</evidence>
<evidence type="ECO:0000313" key="3">
    <source>
        <dbReference type="EMBL" id="NMW32368.1"/>
    </source>
</evidence>
<dbReference type="EMBL" id="JABCRE010000003">
    <property type="protein sequence ID" value="NMW32368.1"/>
    <property type="molecule type" value="Genomic_DNA"/>
</dbReference>
<sequence length="563" mass="59664">MVSRAPLVLAAALASVSFIPHAALAAPDTLAADVEALLDKSYAEDGPGAAVVVTENGEVIYSGGQGVANLETGAQVTPDTVFRFASITKQFAAAVILQLADEGELSLDDPLSKFLPDYPGAGKEVTVRHLLNHTSGIQSYTGIPGWMGEVNTQKAFTTAELIAEFSDQPMEFQPGSNFNYNNSGYVLIGAIIEAVTGKTWDQAIVDRISAPLGLTTIASFEDEASVPNMAIGYSVRGEDGAFRLSQKVHAQVPHAAGALRGNVLDMASWANALHSGKVLSQTSYTAMNSPTVLPDGTDIDYGYGMGQSDVRGAKAFGHSGGVFGFSTDSVYLPEHDVFVAVFANSDAPQTSPGMVMNRIAAMAIENPYPEFSQVEVDMAAVEPLLGVYQINGEDTRQFFARDGKFYTLRSGGSESEVFPAGGNRFFYGPNSLTWMQIEAEEGGQLVMQMHQNGAEKAELAKYVGPMPEIADITVSETVLARYVGTYESPAVGKLVIAPREGGGITGKLGGQPALVLRPESETEFNVQGVSAKIVFTVDNDIVTKLTIEQGGQSIDLTPMTETD</sequence>
<name>A0A848QTD3_9SPHN</name>
<dbReference type="InterPro" id="IPR012338">
    <property type="entry name" value="Beta-lactam/transpept-like"/>
</dbReference>
<proteinExistence type="predicted"/>
<protein>
    <submittedName>
        <fullName evidence="3">Beta-lactamase family protein</fullName>
    </submittedName>
</protein>
<dbReference type="SUPFAM" id="SSF56601">
    <property type="entry name" value="beta-lactamase/transpeptidase-like"/>
    <property type="match status" value="1"/>
</dbReference>
<dbReference type="Gene3D" id="3.40.710.10">
    <property type="entry name" value="DD-peptidase/beta-lactamase superfamily"/>
    <property type="match status" value="1"/>
</dbReference>
<comment type="caution">
    <text evidence="3">The sequence shown here is derived from an EMBL/GenBank/DDBJ whole genome shotgun (WGS) entry which is preliminary data.</text>
</comment>
<dbReference type="PANTHER" id="PTHR46825:SF9">
    <property type="entry name" value="BETA-LACTAMASE-RELATED DOMAIN-CONTAINING PROTEIN"/>
    <property type="match status" value="1"/>
</dbReference>
<keyword evidence="4" id="KW-1185">Reference proteome</keyword>
<dbReference type="Proteomes" id="UP000561181">
    <property type="component" value="Unassembled WGS sequence"/>
</dbReference>
<feature type="chain" id="PRO_5032955079" evidence="1">
    <location>
        <begin position="26"/>
        <end position="563"/>
    </location>
</feature>
<reference evidence="3 4" key="1">
    <citation type="submission" date="2020-04" db="EMBL/GenBank/DDBJ databases">
        <authorList>
            <person name="Liu A."/>
        </authorList>
    </citation>
    <scope>NUCLEOTIDE SEQUENCE [LARGE SCALE GENOMIC DNA]</scope>
    <source>
        <strain evidence="3 4">RZ02</strain>
    </source>
</reference>
<evidence type="ECO:0000259" key="2">
    <source>
        <dbReference type="Pfam" id="PF00144"/>
    </source>
</evidence>
<dbReference type="InterPro" id="IPR001466">
    <property type="entry name" value="Beta-lactam-related"/>
</dbReference>
<dbReference type="InterPro" id="IPR050491">
    <property type="entry name" value="AmpC-like"/>
</dbReference>
<dbReference type="PANTHER" id="PTHR46825">
    <property type="entry name" value="D-ALANYL-D-ALANINE-CARBOXYPEPTIDASE/ENDOPEPTIDASE AMPH"/>
    <property type="match status" value="1"/>
</dbReference>
<dbReference type="RefSeq" id="WP_170012917.1">
    <property type="nucleotide sequence ID" value="NZ_JABCRE010000003.1"/>
</dbReference>
<dbReference type="Pfam" id="PF00144">
    <property type="entry name" value="Beta-lactamase"/>
    <property type="match status" value="1"/>
</dbReference>
<accession>A0A848QTD3</accession>
<feature type="domain" description="Beta-lactamase-related" evidence="2">
    <location>
        <begin position="44"/>
        <end position="349"/>
    </location>
</feature>
<feature type="signal peptide" evidence="1">
    <location>
        <begin position="1"/>
        <end position="25"/>
    </location>
</feature>
<organism evidence="3 4">
    <name type="scientific">Pontixanthobacter rizhaonensis</name>
    <dbReference type="NCBI Taxonomy" id="2730337"/>
    <lineage>
        <taxon>Bacteria</taxon>
        <taxon>Pseudomonadati</taxon>
        <taxon>Pseudomonadota</taxon>
        <taxon>Alphaproteobacteria</taxon>
        <taxon>Sphingomonadales</taxon>
        <taxon>Erythrobacteraceae</taxon>
        <taxon>Pontixanthobacter</taxon>
    </lineage>
</organism>
<evidence type="ECO:0000313" key="4">
    <source>
        <dbReference type="Proteomes" id="UP000561181"/>
    </source>
</evidence>
<dbReference type="AlphaFoldDB" id="A0A848QTD3"/>
<gene>
    <name evidence="3" type="ORF">HKD42_09875</name>
</gene>
<keyword evidence="1" id="KW-0732">Signal</keyword>